<dbReference type="FunFam" id="2.40.10.10:FF:000049">
    <property type="entry name" value="probable inactive serine protease 37"/>
    <property type="match status" value="1"/>
</dbReference>
<dbReference type="MEROPS" id="S01.085"/>
<keyword evidence="8" id="KW-1185">Reference proteome</keyword>
<comment type="subcellular location">
    <subcellularLocation>
        <location evidence="1">Secreted</location>
    </subcellularLocation>
</comment>
<protein>
    <recommendedName>
        <fullName evidence="6">Peptidase S1 domain-containing protein</fullName>
    </recommendedName>
</protein>
<dbReference type="PROSITE" id="PS00134">
    <property type="entry name" value="TRYPSIN_HIS"/>
    <property type="match status" value="1"/>
</dbReference>
<dbReference type="PANTHER" id="PTHR24271">
    <property type="entry name" value="KALLIKREIN-RELATED"/>
    <property type="match status" value="1"/>
</dbReference>
<evidence type="ECO:0000256" key="3">
    <source>
        <dbReference type="ARBA" id="ARBA00022729"/>
    </source>
</evidence>
<dbReference type="Gene3D" id="2.40.10.10">
    <property type="entry name" value="Trypsin-like serine proteases"/>
    <property type="match status" value="2"/>
</dbReference>
<dbReference type="FunCoup" id="G1SD76">
    <property type="interactions" value="19"/>
</dbReference>
<feature type="signal peptide" evidence="5">
    <location>
        <begin position="1"/>
        <end position="18"/>
    </location>
</feature>
<keyword evidence="2" id="KW-0964">Secreted</keyword>
<dbReference type="PaxDb" id="9986-ENSOCUP00000000345"/>
<evidence type="ECO:0000259" key="6">
    <source>
        <dbReference type="PROSITE" id="PS50240"/>
    </source>
</evidence>
<dbReference type="SUPFAM" id="SSF50494">
    <property type="entry name" value="Trypsin-like serine proteases"/>
    <property type="match status" value="1"/>
</dbReference>
<dbReference type="eggNOG" id="KOG3627">
    <property type="taxonomic scope" value="Eukaryota"/>
</dbReference>
<dbReference type="AlphaFoldDB" id="G1SD76"/>
<dbReference type="OrthoDB" id="10061449at2759"/>
<dbReference type="Pfam" id="PF00089">
    <property type="entry name" value="Trypsin"/>
    <property type="match status" value="1"/>
</dbReference>
<dbReference type="GO" id="GO:0030141">
    <property type="term" value="C:secretory granule"/>
    <property type="evidence" value="ECO:0007669"/>
    <property type="project" value="TreeGrafter"/>
</dbReference>
<dbReference type="InterPro" id="IPR001254">
    <property type="entry name" value="Trypsin_dom"/>
</dbReference>
<dbReference type="Proteomes" id="UP000001811">
    <property type="component" value="Unplaced"/>
</dbReference>
<dbReference type="PANTHER" id="PTHR24271:SF44">
    <property type="entry name" value="1700074P13RIK PROTEIN"/>
    <property type="match status" value="1"/>
</dbReference>
<dbReference type="InterPro" id="IPR043504">
    <property type="entry name" value="Peptidase_S1_PA_chymotrypsin"/>
</dbReference>
<evidence type="ECO:0000256" key="5">
    <source>
        <dbReference type="SAM" id="SignalP"/>
    </source>
</evidence>
<reference evidence="7" key="3">
    <citation type="submission" date="2025-09" db="UniProtKB">
        <authorList>
            <consortium name="Ensembl"/>
        </authorList>
    </citation>
    <scope>IDENTIFICATION</scope>
    <source>
        <strain evidence="7">Thorbecke</strain>
    </source>
</reference>
<evidence type="ECO:0000313" key="8">
    <source>
        <dbReference type="Proteomes" id="UP000001811"/>
    </source>
</evidence>
<proteinExistence type="predicted"/>
<dbReference type="InParanoid" id="G1SD76"/>
<dbReference type="OMA" id="FFTEVHP"/>
<dbReference type="FunFam" id="2.40.10.10:FF:000005">
    <property type="entry name" value="Serine protease 37"/>
    <property type="match status" value="1"/>
</dbReference>
<dbReference type="GO" id="GO:0004252">
    <property type="term" value="F:serine-type endopeptidase activity"/>
    <property type="evidence" value="ECO:0007669"/>
    <property type="project" value="InterPro"/>
</dbReference>
<dbReference type="InterPro" id="IPR009003">
    <property type="entry name" value="Peptidase_S1_PA"/>
</dbReference>
<gene>
    <name evidence="7" type="primary">LOC100338357</name>
</gene>
<name>G1SD76_RABIT</name>
<dbReference type="PRINTS" id="PR00722">
    <property type="entry name" value="CHYMOTRYPSIN"/>
</dbReference>
<dbReference type="InterPro" id="IPR018114">
    <property type="entry name" value="TRYPSIN_HIS"/>
</dbReference>
<dbReference type="InterPro" id="IPR001314">
    <property type="entry name" value="Peptidase_S1A"/>
</dbReference>
<dbReference type="GeneTree" id="ENSGT01020000230389"/>
<evidence type="ECO:0000256" key="4">
    <source>
        <dbReference type="ARBA" id="ARBA00023157"/>
    </source>
</evidence>
<dbReference type="STRING" id="9986.ENSOCUP00000000345"/>
<dbReference type="Ensembl" id="ENSOCUT00000000392.4">
    <property type="protein sequence ID" value="ENSOCUP00000000345.3"/>
    <property type="gene ID" value="ENSOCUG00000000393.4"/>
</dbReference>
<feature type="domain" description="Peptidase S1" evidence="6">
    <location>
        <begin position="12"/>
        <end position="243"/>
    </location>
</feature>
<reference evidence="7" key="2">
    <citation type="submission" date="2025-08" db="UniProtKB">
        <authorList>
            <consortium name="Ensembl"/>
        </authorList>
    </citation>
    <scope>IDENTIFICATION</scope>
    <source>
        <strain evidence="7">Thorbecke</strain>
    </source>
</reference>
<sequence>MKGHFMLILLSAAGATLDNNLIEKPHSAGFTIPYLVYLQSKSGPCVGSLIHPEWVLTAAHCSLPINIRLGVIQPSIKNKKEQTRNYSLTVPHPEFDAKYLKNDLMMIKLSKAADINSNVGTIAIAMEPMPYNDSCFIPTWIWNEYRNNSDADILTWINEHALPTQECLNVLQKQQQDMTLNIMCMGKPLIPISDIKEVPAAPAICNGRLQGILSWAKGSIILGSEGFFTEIHPYARWIMAIMSKN</sequence>
<evidence type="ECO:0000256" key="1">
    <source>
        <dbReference type="ARBA" id="ARBA00004613"/>
    </source>
</evidence>
<dbReference type="GO" id="GO:2000243">
    <property type="term" value="P:positive regulation of reproductive process"/>
    <property type="evidence" value="ECO:0007669"/>
    <property type="project" value="UniProtKB-ARBA"/>
</dbReference>
<reference evidence="7 8" key="1">
    <citation type="journal article" date="2011" name="Nature">
        <title>A high-resolution map of human evolutionary constraint using 29 mammals.</title>
        <authorList>
            <person name="Lindblad-Toh K."/>
            <person name="Garber M."/>
            <person name="Zuk O."/>
            <person name="Lin M.F."/>
            <person name="Parker B.J."/>
            <person name="Washietl S."/>
            <person name="Kheradpour P."/>
            <person name="Ernst J."/>
            <person name="Jordan G."/>
            <person name="Mauceli E."/>
            <person name="Ward L.D."/>
            <person name="Lowe C.B."/>
            <person name="Holloway A.K."/>
            <person name="Clamp M."/>
            <person name="Gnerre S."/>
            <person name="Alfoldi J."/>
            <person name="Beal K."/>
            <person name="Chang J."/>
            <person name="Clawson H."/>
            <person name="Cuff J."/>
            <person name="Di Palma F."/>
            <person name="Fitzgerald S."/>
            <person name="Flicek P."/>
            <person name="Guttman M."/>
            <person name="Hubisz M.J."/>
            <person name="Jaffe D.B."/>
            <person name="Jungreis I."/>
            <person name="Kent W.J."/>
            <person name="Kostka D."/>
            <person name="Lara M."/>
            <person name="Martins A.L."/>
            <person name="Massingham T."/>
            <person name="Moltke I."/>
            <person name="Raney B.J."/>
            <person name="Rasmussen M.D."/>
            <person name="Robinson J."/>
            <person name="Stark A."/>
            <person name="Vilella A.J."/>
            <person name="Wen J."/>
            <person name="Xie X."/>
            <person name="Zody M.C."/>
            <person name="Baldwin J."/>
            <person name="Bloom T."/>
            <person name="Chin C.W."/>
            <person name="Heiman D."/>
            <person name="Nicol R."/>
            <person name="Nusbaum C."/>
            <person name="Young S."/>
            <person name="Wilkinson J."/>
            <person name="Worley K.C."/>
            <person name="Kovar C.L."/>
            <person name="Muzny D.M."/>
            <person name="Gibbs R.A."/>
            <person name="Cree A."/>
            <person name="Dihn H.H."/>
            <person name="Fowler G."/>
            <person name="Jhangiani S."/>
            <person name="Joshi V."/>
            <person name="Lee S."/>
            <person name="Lewis L.R."/>
            <person name="Nazareth L.V."/>
            <person name="Okwuonu G."/>
            <person name="Santibanez J."/>
            <person name="Warren W.C."/>
            <person name="Mardis E.R."/>
            <person name="Weinstock G.M."/>
            <person name="Wilson R.K."/>
            <person name="Delehaunty K."/>
            <person name="Dooling D."/>
            <person name="Fronik C."/>
            <person name="Fulton L."/>
            <person name="Fulton B."/>
            <person name="Graves T."/>
            <person name="Minx P."/>
            <person name="Sodergren E."/>
            <person name="Birney E."/>
            <person name="Margulies E.H."/>
            <person name="Herrero J."/>
            <person name="Green E.D."/>
            <person name="Haussler D."/>
            <person name="Siepel A."/>
            <person name="Goldman N."/>
            <person name="Pollard K.S."/>
            <person name="Pedersen J.S."/>
            <person name="Lander E.S."/>
            <person name="Kellis M."/>
        </authorList>
    </citation>
    <scope>NUCLEOTIDE SEQUENCE [LARGE SCALE GENOMIC DNA]</scope>
    <source>
        <strain evidence="8">Thorbecke</strain>
    </source>
</reference>
<organism evidence="7 8">
    <name type="scientific">Oryctolagus cuniculus</name>
    <name type="common">Rabbit</name>
    <dbReference type="NCBI Taxonomy" id="9986"/>
    <lineage>
        <taxon>Eukaryota</taxon>
        <taxon>Metazoa</taxon>
        <taxon>Chordata</taxon>
        <taxon>Craniata</taxon>
        <taxon>Vertebrata</taxon>
        <taxon>Euteleostomi</taxon>
        <taxon>Mammalia</taxon>
        <taxon>Eutheria</taxon>
        <taxon>Euarchontoglires</taxon>
        <taxon>Glires</taxon>
        <taxon>Lagomorpha</taxon>
        <taxon>Leporidae</taxon>
        <taxon>Oryctolagus</taxon>
    </lineage>
</organism>
<dbReference type="GO" id="GO:0006508">
    <property type="term" value="P:proteolysis"/>
    <property type="evidence" value="ECO:0007669"/>
    <property type="project" value="InterPro"/>
</dbReference>
<dbReference type="SMART" id="SM00020">
    <property type="entry name" value="Tryp_SPc"/>
    <property type="match status" value="1"/>
</dbReference>
<dbReference type="HOGENOM" id="CLU_006842_1_6_1"/>
<dbReference type="GO" id="GO:0005576">
    <property type="term" value="C:extracellular region"/>
    <property type="evidence" value="ECO:0007669"/>
    <property type="project" value="UniProtKB-SubCell"/>
</dbReference>
<evidence type="ECO:0000256" key="2">
    <source>
        <dbReference type="ARBA" id="ARBA00022525"/>
    </source>
</evidence>
<keyword evidence="3 5" id="KW-0732">Signal</keyword>
<feature type="chain" id="PRO_5003421925" description="Peptidase S1 domain-containing protein" evidence="5">
    <location>
        <begin position="19"/>
        <end position="245"/>
    </location>
</feature>
<dbReference type="PROSITE" id="PS50240">
    <property type="entry name" value="TRYPSIN_DOM"/>
    <property type="match status" value="1"/>
</dbReference>
<dbReference type="GO" id="GO:0005794">
    <property type="term" value="C:Golgi apparatus"/>
    <property type="evidence" value="ECO:0007669"/>
    <property type="project" value="Ensembl"/>
</dbReference>
<keyword evidence="4" id="KW-1015">Disulfide bond</keyword>
<accession>G1SD76</accession>
<dbReference type="Bgee" id="ENSOCUG00000000393">
    <property type="expression patterns" value="Expressed in testis and 4 other cell types or tissues"/>
</dbReference>
<evidence type="ECO:0000313" key="7">
    <source>
        <dbReference type="Ensembl" id="ENSOCUP00000000345.3"/>
    </source>
</evidence>